<dbReference type="EMBL" id="CP005587">
    <property type="protein sequence ID" value="AGK56840.1"/>
    <property type="molecule type" value="Genomic_DNA"/>
</dbReference>
<name>N0B9R1_9HYPH</name>
<sequence>MTRISHGVIRFLYQRIVAANSKAAERGIVLIGSRRMMTADLAELRLPTKLDGGAMLFIGRLDHLVDLEVIGKVFVSVNASGPRAPSTQRKLCDAASWRSSAFQDHRRRHHGNNSGCAAQVTARSQRLERHSRYELRIVPHRNRTNH</sequence>
<keyword evidence="3" id="KW-1185">Reference proteome</keyword>
<accession>N0B9R1</accession>
<dbReference type="STRING" id="670307.HYPDE_25778"/>
<evidence type="ECO:0000313" key="3">
    <source>
        <dbReference type="Proteomes" id="UP000005952"/>
    </source>
</evidence>
<dbReference type="AlphaFoldDB" id="N0B9R1"/>
<proteinExistence type="predicted"/>
<gene>
    <name evidence="2" type="ORF">HYPDE_25778</name>
</gene>
<evidence type="ECO:0000256" key="1">
    <source>
        <dbReference type="SAM" id="MobiDB-lite"/>
    </source>
</evidence>
<protein>
    <submittedName>
        <fullName evidence="2">Nitrate reductase, large subunit</fullName>
    </submittedName>
</protein>
<organism evidence="2 3">
    <name type="scientific">Hyphomicrobium denitrificans 1NES1</name>
    <dbReference type="NCBI Taxonomy" id="670307"/>
    <lineage>
        <taxon>Bacteria</taxon>
        <taxon>Pseudomonadati</taxon>
        <taxon>Pseudomonadota</taxon>
        <taxon>Alphaproteobacteria</taxon>
        <taxon>Hyphomicrobiales</taxon>
        <taxon>Hyphomicrobiaceae</taxon>
        <taxon>Hyphomicrobium</taxon>
    </lineage>
</organism>
<dbReference type="eggNOG" id="COG0243">
    <property type="taxonomic scope" value="Bacteria"/>
</dbReference>
<dbReference type="KEGG" id="hdt:HYPDE_25778"/>
<reference evidence="2 3" key="1">
    <citation type="journal article" date="2013" name="Genome Announc.">
        <title>Genome sequences for three denitrifying bacterial strains isolated from a uranium- and nitrate-contaminated subsurface environment.</title>
        <authorList>
            <person name="Venkatramanan R."/>
            <person name="Prakash O."/>
            <person name="Woyke T."/>
            <person name="Chain P."/>
            <person name="Goodwin L.A."/>
            <person name="Watson D."/>
            <person name="Brooks S."/>
            <person name="Kostka J.E."/>
            <person name="Green S.J."/>
        </authorList>
    </citation>
    <scope>NUCLEOTIDE SEQUENCE [LARGE SCALE GENOMIC DNA]</scope>
    <source>
        <strain evidence="2 3">1NES1</strain>
    </source>
</reference>
<feature type="region of interest" description="Disordered" evidence="1">
    <location>
        <begin position="104"/>
        <end position="123"/>
    </location>
</feature>
<feature type="compositionally biased region" description="Polar residues" evidence="1">
    <location>
        <begin position="112"/>
        <end position="123"/>
    </location>
</feature>
<dbReference type="HOGENOM" id="CLU_1774905_0_0_5"/>
<dbReference type="Proteomes" id="UP000005952">
    <property type="component" value="Chromosome"/>
</dbReference>
<evidence type="ECO:0000313" key="2">
    <source>
        <dbReference type="EMBL" id="AGK56840.1"/>
    </source>
</evidence>